<keyword evidence="5" id="KW-0812">Transmembrane</keyword>
<evidence type="ECO:0000256" key="5">
    <source>
        <dbReference type="SAM" id="Phobius"/>
    </source>
</evidence>
<dbReference type="PANTHER" id="PTHR12935">
    <property type="entry name" value="GAMMA-GLUTAMYLCYCLOTRANSFERASE"/>
    <property type="match status" value="1"/>
</dbReference>
<dbReference type="CDD" id="cd06661">
    <property type="entry name" value="GGCT_like"/>
    <property type="match status" value="1"/>
</dbReference>
<protein>
    <recommendedName>
        <fullName evidence="1">gamma-glutamylcyclotransferase</fullName>
        <ecNumber evidence="1">4.3.2.9</ecNumber>
    </recommendedName>
</protein>
<evidence type="ECO:0000313" key="7">
    <source>
        <dbReference type="Proteomes" id="UP000070501"/>
    </source>
</evidence>
<gene>
    <name evidence="6" type="ORF">Micbo1qcDRAFT_169712</name>
</gene>
<evidence type="ECO:0000256" key="4">
    <source>
        <dbReference type="PIRSR" id="PIRSR617939-2"/>
    </source>
</evidence>
<reference evidence="7" key="1">
    <citation type="submission" date="2016-02" db="EMBL/GenBank/DDBJ databases">
        <title>Draft genome sequence of Microdochium bolleyi, a fungal endophyte of beachgrass.</title>
        <authorList>
            <consortium name="DOE Joint Genome Institute"/>
            <person name="David A.S."/>
            <person name="May G."/>
            <person name="Haridas S."/>
            <person name="Lim J."/>
            <person name="Wang M."/>
            <person name="Labutti K."/>
            <person name="Lipzen A."/>
            <person name="Barry K."/>
            <person name="Grigoriev I.V."/>
        </authorList>
    </citation>
    <scope>NUCLEOTIDE SEQUENCE [LARGE SCALE GENOMIC DNA]</scope>
    <source>
        <strain evidence="7">J235TASD1</strain>
    </source>
</reference>
<dbReference type="InParanoid" id="A0A136IJB6"/>
<dbReference type="OrthoDB" id="2017317at2759"/>
<keyword evidence="2" id="KW-0456">Lyase</keyword>
<evidence type="ECO:0000256" key="2">
    <source>
        <dbReference type="ARBA" id="ARBA00023239"/>
    </source>
</evidence>
<feature type="binding site" evidence="4">
    <location>
        <position position="139"/>
    </location>
    <ligand>
        <name>substrate</name>
    </ligand>
</feature>
<keyword evidence="7" id="KW-1185">Reference proteome</keyword>
<accession>A0A136IJB6</accession>
<dbReference type="EMBL" id="KQ964300">
    <property type="protein sequence ID" value="KXJ85041.1"/>
    <property type="molecule type" value="Genomic_DNA"/>
</dbReference>
<organism evidence="6 7">
    <name type="scientific">Microdochium bolleyi</name>
    <dbReference type="NCBI Taxonomy" id="196109"/>
    <lineage>
        <taxon>Eukaryota</taxon>
        <taxon>Fungi</taxon>
        <taxon>Dikarya</taxon>
        <taxon>Ascomycota</taxon>
        <taxon>Pezizomycotina</taxon>
        <taxon>Sordariomycetes</taxon>
        <taxon>Xylariomycetidae</taxon>
        <taxon>Xylariales</taxon>
        <taxon>Microdochiaceae</taxon>
        <taxon>Microdochium</taxon>
    </lineage>
</organism>
<dbReference type="PANTHER" id="PTHR12935:SF0">
    <property type="entry name" value="GAMMA-GLUTAMYLCYCLOTRANSFERASE"/>
    <property type="match status" value="1"/>
</dbReference>
<evidence type="ECO:0000256" key="1">
    <source>
        <dbReference type="ARBA" id="ARBA00012346"/>
    </source>
</evidence>
<name>A0A136IJB6_9PEZI</name>
<keyword evidence="5" id="KW-1133">Transmembrane helix</keyword>
<dbReference type="EC" id="4.3.2.9" evidence="1"/>
<dbReference type="GO" id="GO:0003839">
    <property type="term" value="F:gamma-glutamylcyclotransferase activity"/>
    <property type="evidence" value="ECO:0007669"/>
    <property type="project" value="UniProtKB-EC"/>
</dbReference>
<feature type="active site" description="Proton acceptor" evidence="3">
    <location>
        <position position="96"/>
    </location>
</feature>
<dbReference type="Proteomes" id="UP000070501">
    <property type="component" value="Unassembled WGS sequence"/>
</dbReference>
<proteinExistence type="predicted"/>
<dbReference type="InterPro" id="IPR017939">
    <property type="entry name" value="G-Glutamylcylcotransferase"/>
</dbReference>
<sequence length="239" mass="26850">MSTAAKGEWYFAYGANMDEAVFVKRRQIKPLDAATARIDNYALCFNVAGVPYDDPGQGGVRKLTPSESGPDFEKHCVHGVAYLLGPGELARVVASEGGGIAYQLLHVEATLLKDGSKISVATLISRHNHRHERLPSKRYLGLLVAGAAANDLPQFYQHRLVAQPVFQPKDTLRYALGVRLFLPFWQKMGMWVGQGVYRFKDSDGNVPAWFMFVFDMLLWLMWSYHDWFHGPLFGRGDGR</sequence>
<dbReference type="AlphaFoldDB" id="A0A136IJB6"/>
<dbReference type="STRING" id="196109.A0A136IJB6"/>
<dbReference type="InterPro" id="IPR013024">
    <property type="entry name" value="GGCT-like"/>
</dbReference>
<keyword evidence="5" id="KW-0472">Membrane</keyword>
<feature type="transmembrane region" description="Helical" evidence="5">
    <location>
        <begin position="206"/>
        <end position="224"/>
    </location>
</feature>
<evidence type="ECO:0000313" key="6">
    <source>
        <dbReference type="EMBL" id="KXJ85041.1"/>
    </source>
</evidence>
<dbReference type="Gene3D" id="3.10.490.10">
    <property type="entry name" value="Gamma-glutamyl cyclotransferase-like"/>
    <property type="match status" value="1"/>
</dbReference>
<evidence type="ECO:0000256" key="3">
    <source>
        <dbReference type="PIRSR" id="PIRSR617939-1"/>
    </source>
</evidence>